<dbReference type="Proteomes" id="UP000070501">
    <property type="component" value="Unassembled WGS sequence"/>
</dbReference>
<dbReference type="OrthoDB" id="3440282at2759"/>
<dbReference type="InParanoid" id="A0A136IU03"/>
<keyword evidence="4" id="KW-1185">Reference proteome</keyword>
<feature type="chain" id="PRO_5013311820" description="Apple domain-containing protein" evidence="2">
    <location>
        <begin position="16"/>
        <end position="314"/>
    </location>
</feature>
<evidence type="ECO:0000256" key="1">
    <source>
        <dbReference type="SAM" id="MobiDB-lite"/>
    </source>
</evidence>
<feature type="region of interest" description="Disordered" evidence="1">
    <location>
        <begin position="230"/>
        <end position="287"/>
    </location>
</feature>
<evidence type="ECO:0000313" key="4">
    <source>
        <dbReference type="Proteomes" id="UP000070501"/>
    </source>
</evidence>
<protein>
    <recommendedName>
        <fullName evidence="5">Apple domain-containing protein</fullName>
    </recommendedName>
</protein>
<sequence>MKATVLLASTALVLAEAVSAATARAAAPSCTAELLGEFCDYPKPPGTGVFNIATDGRAGCWKYCAEHQPCDFSVWVEANAELDKGTCWVYPGQSFDASLGTTEGCGNRYLKVYGKPTCTGLPAPTPIGTATAPVLACAATASPSAVAQVCDYPTPKEGCFSLCSAQTSAAGCLSQCAQLDSCAFVVYNPHNPAGSPHSTGSCWMYPEAETYDPSAGKTCSGPAEQYVYENKCPKPPRPSSSTPAPAGGASPTAGAAAGGSGSGSSGAAGVAGAAATQASPTPTEVGKSAAGSVRASVGSLVLGGVAILMAQLLA</sequence>
<dbReference type="AlphaFoldDB" id="A0A136IU03"/>
<gene>
    <name evidence="3" type="ORF">Micbo1qcDRAFT_166579</name>
</gene>
<organism evidence="3 4">
    <name type="scientific">Microdochium bolleyi</name>
    <dbReference type="NCBI Taxonomy" id="196109"/>
    <lineage>
        <taxon>Eukaryota</taxon>
        <taxon>Fungi</taxon>
        <taxon>Dikarya</taxon>
        <taxon>Ascomycota</taxon>
        <taxon>Pezizomycotina</taxon>
        <taxon>Sordariomycetes</taxon>
        <taxon>Xylariomycetidae</taxon>
        <taxon>Xylariales</taxon>
        <taxon>Microdochiaceae</taxon>
        <taxon>Microdochium</taxon>
    </lineage>
</organism>
<accession>A0A136IU03</accession>
<feature type="compositionally biased region" description="Low complexity" evidence="1">
    <location>
        <begin position="267"/>
        <end position="287"/>
    </location>
</feature>
<evidence type="ECO:0000313" key="3">
    <source>
        <dbReference type="EMBL" id="KXJ88534.1"/>
    </source>
</evidence>
<keyword evidence="2" id="KW-0732">Signal</keyword>
<proteinExistence type="predicted"/>
<feature type="compositionally biased region" description="Low complexity" evidence="1">
    <location>
        <begin position="239"/>
        <end position="255"/>
    </location>
</feature>
<evidence type="ECO:0000256" key="2">
    <source>
        <dbReference type="SAM" id="SignalP"/>
    </source>
</evidence>
<name>A0A136IU03_9PEZI</name>
<feature type="signal peptide" evidence="2">
    <location>
        <begin position="1"/>
        <end position="15"/>
    </location>
</feature>
<evidence type="ECO:0008006" key="5">
    <source>
        <dbReference type="Google" id="ProtNLM"/>
    </source>
</evidence>
<feature type="compositionally biased region" description="Gly residues" evidence="1">
    <location>
        <begin position="256"/>
        <end position="266"/>
    </location>
</feature>
<reference evidence="4" key="1">
    <citation type="submission" date="2016-02" db="EMBL/GenBank/DDBJ databases">
        <title>Draft genome sequence of Microdochium bolleyi, a fungal endophyte of beachgrass.</title>
        <authorList>
            <consortium name="DOE Joint Genome Institute"/>
            <person name="David A.S."/>
            <person name="May G."/>
            <person name="Haridas S."/>
            <person name="Lim J."/>
            <person name="Wang M."/>
            <person name="Labutti K."/>
            <person name="Lipzen A."/>
            <person name="Barry K."/>
            <person name="Grigoriev I.V."/>
        </authorList>
    </citation>
    <scope>NUCLEOTIDE SEQUENCE [LARGE SCALE GENOMIC DNA]</scope>
    <source>
        <strain evidence="4">J235TASD1</strain>
    </source>
</reference>
<dbReference type="EMBL" id="KQ964258">
    <property type="protein sequence ID" value="KXJ88534.1"/>
    <property type="molecule type" value="Genomic_DNA"/>
</dbReference>